<dbReference type="PANTHER" id="PTHR42831">
    <property type="entry name" value="FE-S PROTEIN MATURATION AUXILIARY FACTOR YITW"/>
    <property type="match status" value="1"/>
</dbReference>
<accession>A0A382SXX5</accession>
<dbReference type="InterPro" id="IPR052339">
    <property type="entry name" value="Fe-S_Maturation_MIP18"/>
</dbReference>
<dbReference type="Pfam" id="PF01883">
    <property type="entry name" value="FeS_assembly_P"/>
    <property type="match status" value="1"/>
</dbReference>
<protein>
    <recommendedName>
        <fullName evidence="2">MIP18 family-like domain-containing protein</fullName>
    </recommendedName>
</protein>
<dbReference type="AlphaFoldDB" id="A0A382SXX5"/>
<feature type="region of interest" description="Disordered" evidence="1">
    <location>
        <begin position="86"/>
        <end position="118"/>
    </location>
</feature>
<sequence length="118" mass="13556">MIAEDKIVDILKQCYDPEIPIDLWNLGLIYDIKIQEAYEKEKSDINIVMSLTTPGCGMGQSMADDIRQKLENLDEVNQAFVEITFDPPWSPEKMTDEGKSKLGFDPKPSEEEEQTNWE</sequence>
<dbReference type="InterPro" id="IPR002744">
    <property type="entry name" value="MIP18-like"/>
</dbReference>
<dbReference type="SUPFAM" id="SSF117916">
    <property type="entry name" value="Fe-S cluster assembly (FSCA) domain-like"/>
    <property type="match status" value="1"/>
</dbReference>
<dbReference type="PANTHER" id="PTHR42831:SF1">
    <property type="entry name" value="FE-S PROTEIN MATURATION AUXILIARY FACTOR YITW"/>
    <property type="match status" value="1"/>
</dbReference>
<organism evidence="3">
    <name type="scientific">marine metagenome</name>
    <dbReference type="NCBI Taxonomy" id="408172"/>
    <lineage>
        <taxon>unclassified sequences</taxon>
        <taxon>metagenomes</taxon>
        <taxon>ecological metagenomes</taxon>
    </lineage>
</organism>
<evidence type="ECO:0000313" key="3">
    <source>
        <dbReference type="EMBL" id="SVD13791.1"/>
    </source>
</evidence>
<gene>
    <name evidence="3" type="ORF">METZ01_LOCUS366645</name>
</gene>
<dbReference type="Gene3D" id="3.30.300.130">
    <property type="entry name" value="Fe-S cluster assembly (FSCA)"/>
    <property type="match status" value="1"/>
</dbReference>
<dbReference type="EMBL" id="UINC01131840">
    <property type="protein sequence ID" value="SVD13791.1"/>
    <property type="molecule type" value="Genomic_DNA"/>
</dbReference>
<reference evidence="3" key="1">
    <citation type="submission" date="2018-05" db="EMBL/GenBank/DDBJ databases">
        <authorList>
            <person name="Lanie J.A."/>
            <person name="Ng W.-L."/>
            <person name="Kazmierczak K.M."/>
            <person name="Andrzejewski T.M."/>
            <person name="Davidsen T.M."/>
            <person name="Wayne K.J."/>
            <person name="Tettelin H."/>
            <person name="Glass J.I."/>
            <person name="Rusch D."/>
            <person name="Podicherti R."/>
            <person name="Tsui H.-C.T."/>
            <person name="Winkler M.E."/>
        </authorList>
    </citation>
    <scope>NUCLEOTIDE SEQUENCE</scope>
</reference>
<evidence type="ECO:0000256" key="1">
    <source>
        <dbReference type="SAM" id="MobiDB-lite"/>
    </source>
</evidence>
<feature type="domain" description="MIP18 family-like" evidence="2">
    <location>
        <begin position="4"/>
        <end position="79"/>
    </location>
</feature>
<dbReference type="InterPro" id="IPR034904">
    <property type="entry name" value="FSCA_dom_sf"/>
</dbReference>
<proteinExistence type="predicted"/>
<feature type="compositionally biased region" description="Basic and acidic residues" evidence="1">
    <location>
        <begin position="93"/>
        <end position="109"/>
    </location>
</feature>
<name>A0A382SXX5_9ZZZZ</name>
<evidence type="ECO:0000259" key="2">
    <source>
        <dbReference type="Pfam" id="PF01883"/>
    </source>
</evidence>